<dbReference type="SMART" id="SM00892">
    <property type="entry name" value="Endonuclease_NS"/>
    <property type="match status" value="1"/>
</dbReference>
<accession>A0ABP7B976</accession>
<dbReference type="InterPro" id="IPR020821">
    <property type="entry name" value="ENPP1-3/EXOG-like_nuc-like"/>
</dbReference>
<dbReference type="InterPro" id="IPR000873">
    <property type="entry name" value="AMP-dep_synth/lig_dom"/>
</dbReference>
<dbReference type="InterPro" id="IPR044925">
    <property type="entry name" value="His-Me_finger_sf"/>
</dbReference>
<proteinExistence type="inferred from homology"/>
<dbReference type="InterPro" id="IPR001604">
    <property type="entry name" value="Endo_G_ENPP1-like_dom"/>
</dbReference>
<dbReference type="Gene3D" id="3.40.570.10">
    <property type="entry name" value="Extracellular Endonuclease, subunit A"/>
    <property type="match status" value="1"/>
</dbReference>
<organism evidence="5 6">
    <name type="scientific">Microbacterium marinilacus</name>
    <dbReference type="NCBI Taxonomy" id="415209"/>
    <lineage>
        <taxon>Bacteria</taxon>
        <taxon>Bacillati</taxon>
        <taxon>Actinomycetota</taxon>
        <taxon>Actinomycetes</taxon>
        <taxon>Micrococcales</taxon>
        <taxon>Microbacteriaceae</taxon>
        <taxon>Microbacterium</taxon>
    </lineage>
</organism>
<dbReference type="SUPFAM" id="SSF54060">
    <property type="entry name" value="His-Me finger endonucleases"/>
    <property type="match status" value="1"/>
</dbReference>
<gene>
    <name evidence="5" type="ORF">GCM10022202_09610</name>
</gene>
<dbReference type="Gene3D" id="3.30.300.30">
    <property type="match status" value="1"/>
</dbReference>
<dbReference type="Pfam" id="PF13193">
    <property type="entry name" value="AMP-binding_C"/>
    <property type="match status" value="1"/>
</dbReference>
<evidence type="ECO:0000313" key="5">
    <source>
        <dbReference type="EMBL" id="GAA3651958.1"/>
    </source>
</evidence>
<comment type="similarity">
    <text evidence="1">Belongs to the ATP-dependent AMP-binding enzyme family.</text>
</comment>
<evidence type="ECO:0008006" key="7">
    <source>
        <dbReference type="Google" id="ProtNLM"/>
    </source>
</evidence>
<feature type="domain" description="DNA/RNA non-specific endonuclease/pyrophosphatase/phosphodiesterase" evidence="4">
    <location>
        <begin position="546"/>
        <end position="760"/>
    </location>
</feature>
<name>A0ABP7B976_9MICO</name>
<dbReference type="Gene3D" id="3.40.50.12780">
    <property type="entry name" value="N-terminal domain of ligase-like"/>
    <property type="match status" value="1"/>
</dbReference>
<dbReference type="PANTHER" id="PTHR43201:SF5">
    <property type="entry name" value="MEDIUM-CHAIN ACYL-COA LIGASE ACSF2, MITOCHONDRIAL"/>
    <property type="match status" value="1"/>
</dbReference>
<dbReference type="InterPro" id="IPR045851">
    <property type="entry name" value="AMP-bd_C_sf"/>
</dbReference>
<dbReference type="SMART" id="SM00477">
    <property type="entry name" value="NUC"/>
    <property type="match status" value="1"/>
</dbReference>
<dbReference type="SUPFAM" id="SSF56801">
    <property type="entry name" value="Acetyl-CoA synthetase-like"/>
    <property type="match status" value="1"/>
</dbReference>
<dbReference type="InterPro" id="IPR042099">
    <property type="entry name" value="ANL_N_sf"/>
</dbReference>
<evidence type="ECO:0000256" key="2">
    <source>
        <dbReference type="ARBA" id="ARBA00022598"/>
    </source>
</evidence>
<dbReference type="Pfam" id="PF00501">
    <property type="entry name" value="AMP-binding"/>
    <property type="match status" value="1"/>
</dbReference>
<evidence type="ECO:0000313" key="6">
    <source>
        <dbReference type="Proteomes" id="UP001410795"/>
    </source>
</evidence>
<dbReference type="Proteomes" id="UP001410795">
    <property type="component" value="Unassembled WGS sequence"/>
</dbReference>
<comment type="caution">
    <text evidence="5">The sequence shown here is derived from an EMBL/GenBank/DDBJ whole genome shotgun (WGS) entry which is preliminary data.</text>
</comment>
<keyword evidence="2" id="KW-0436">Ligase</keyword>
<dbReference type="InterPro" id="IPR025110">
    <property type="entry name" value="AMP-bd_C"/>
</dbReference>
<dbReference type="RefSeq" id="WP_221855588.1">
    <property type="nucleotide sequence ID" value="NZ_BAAAYV010000005.1"/>
</dbReference>
<evidence type="ECO:0000259" key="3">
    <source>
        <dbReference type="SMART" id="SM00477"/>
    </source>
</evidence>
<protein>
    <recommendedName>
        <fullName evidence="7">DNA/RNA non-specific endonuclease</fullName>
    </recommendedName>
</protein>
<dbReference type="CDD" id="cd00091">
    <property type="entry name" value="NUC"/>
    <property type="match status" value="1"/>
</dbReference>
<reference evidence="6" key="1">
    <citation type="journal article" date="2019" name="Int. J. Syst. Evol. Microbiol.">
        <title>The Global Catalogue of Microorganisms (GCM) 10K type strain sequencing project: providing services to taxonomists for standard genome sequencing and annotation.</title>
        <authorList>
            <consortium name="The Broad Institute Genomics Platform"/>
            <consortium name="The Broad Institute Genome Sequencing Center for Infectious Disease"/>
            <person name="Wu L."/>
            <person name="Ma J."/>
        </authorList>
    </citation>
    <scope>NUCLEOTIDE SEQUENCE [LARGE SCALE GENOMIC DNA]</scope>
    <source>
        <strain evidence="6">JCM 16546</strain>
    </source>
</reference>
<dbReference type="InterPro" id="IPR044929">
    <property type="entry name" value="DNA/RNA_non-sp_Endonuclease_sf"/>
</dbReference>
<feature type="domain" description="ENPP1-3/EXOG-like endonuclease/phosphodiesterase" evidence="3">
    <location>
        <begin position="547"/>
        <end position="760"/>
    </location>
</feature>
<evidence type="ECO:0000259" key="4">
    <source>
        <dbReference type="SMART" id="SM00892"/>
    </source>
</evidence>
<sequence length="782" mass="83555">MRRSISRIIADRAEAEPDAIVAADERGSLSAARLDAAATTLAQALREVGVGQDDLVTVSLPNGRGFVVACAAVWRVGATPQPAGLASTADERGALEAVARPAAAIGVRPAQPGTAWISPDTVEASLADPGDAASTARGALPDLAASSWKAPSTSGSTGRPKVVRAAAPALLDPTQPVAPFLPLRGVQLVAGPMTHSATFTYVFRGLFTGHRLVILPRFDERSWLTAVEEHEVTWGLIVPTMMHRILRLPPEERLPDRLRSVETLLHMGAPCAPSLKRAFLDWAGAERVVEVYAGSESNGLTMIRGDEWLAHPGSVGRPIGGTEIRIVDDDGVVVPPGTPGEIWLRRGQEPSYAYLGAPSRRTSDGWDTLGDLGWLDADGWLHLADRADDVINRGGEKIHPVEIERVLETHPAVRSAVAFGMPDAEWGQRIGAVADVPGAPVAAAELAAWARERLGPRAPAVLRIVDRPVRDDAGKTSRRRWASVLSDGAGPAPRPAPAVHSPVVAASGVSPMVSGMALGYDPDFLSIAVPLPGVGGEAARTAERLDYVHFTVVLDRERRLARLTGVNVDGGALADVPRDDDWRLDDRIPAQWQAGAEVYARNDLDRGHLVRRRDPVWGPDAQRANSDTFRYPNAAPQASGFNQSAELWVGLEDHVLEYAEAHDARISVFTAPVLGPDDLPYRGILVPLRFFKVVAWQRSGRLRATGFVLDQSPVIDRDEIEQGAVAASVPDLGPFRTFQVPVADIAALTGLDLGQLAVADVLPPAARAEPWRLLSDAGDIRL</sequence>
<evidence type="ECO:0000256" key="1">
    <source>
        <dbReference type="ARBA" id="ARBA00006432"/>
    </source>
</evidence>
<keyword evidence="6" id="KW-1185">Reference proteome</keyword>
<dbReference type="PANTHER" id="PTHR43201">
    <property type="entry name" value="ACYL-COA SYNTHETASE"/>
    <property type="match status" value="1"/>
</dbReference>
<dbReference type="EMBL" id="BAAAYV010000005">
    <property type="protein sequence ID" value="GAA3651958.1"/>
    <property type="molecule type" value="Genomic_DNA"/>
</dbReference>
<dbReference type="Pfam" id="PF01223">
    <property type="entry name" value="Endonuclease_NS"/>
    <property type="match status" value="1"/>
</dbReference>